<accession>A0A5S6QFW8</accession>
<dbReference type="AlphaFoldDB" id="A0A5S6QFW8"/>
<proteinExistence type="predicted"/>
<dbReference type="WBParaSite" id="TMUE_2000006098.1">
    <property type="protein sequence ID" value="TMUE_2000006098.1"/>
    <property type="gene ID" value="WBGene00290916"/>
</dbReference>
<evidence type="ECO:0000313" key="1">
    <source>
        <dbReference type="Proteomes" id="UP000046395"/>
    </source>
</evidence>
<dbReference type="InterPro" id="IPR043502">
    <property type="entry name" value="DNA/RNA_pol_sf"/>
</dbReference>
<dbReference type="Gene3D" id="3.30.70.270">
    <property type="match status" value="1"/>
</dbReference>
<dbReference type="Gene3D" id="3.10.10.10">
    <property type="entry name" value="HIV Type 1 Reverse Transcriptase, subunit A, domain 1"/>
    <property type="match status" value="1"/>
</dbReference>
<name>A0A5S6QFW8_TRIMR</name>
<reference evidence="2" key="1">
    <citation type="submission" date="2019-12" db="UniProtKB">
        <authorList>
            <consortium name="WormBaseParasite"/>
        </authorList>
    </citation>
    <scope>IDENTIFICATION</scope>
</reference>
<protein>
    <submittedName>
        <fullName evidence="2">Uncharacterized protein</fullName>
    </submittedName>
</protein>
<keyword evidence="1" id="KW-1185">Reference proteome</keyword>
<sequence length="184" mass="20840">MNGIMALGGVYVNDKGKAGFNSTAAEVVASADAQICIDEKDFVVTYDSQTRAWTAAWKWANNVAPEVLWNTREQYLPAAAGARNEYDQELNIWIRNGWLAPYDEKKFGPAKALIPLMAINQRSKDKVRPVLDFREINTHIDAFMAKCDVCAHTLRKWRRQGANVSIVDLKKAYLQVHVDEELWP</sequence>
<dbReference type="SUPFAM" id="SSF56672">
    <property type="entry name" value="DNA/RNA polymerases"/>
    <property type="match status" value="1"/>
</dbReference>
<evidence type="ECO:0000313" key="2">
    <source>
        <dbReference type="WBParaSite" id="TMUE_2000006098.1"/>
    </source>
</evidence>
<organism evidence="1 2">
    <name type="scientific">Trichuris muris</name>
    <name type="common">Mouse whipworm</name>
    <dbReference type="NCBI Taxonomy" id="70415"/>
    <lineage>
        <taxon>Eukaryota</taxon>
        <taxon>Metazoa</taxon>
        <taxon>Ecdysozoa</taxon>
        <taxon>Nematoda</taxon>
        <taxon>Enoplea</taxon>
        <taxon>Dorylaimia</taxon>
        <taxon>Trichinellida</taxon>
        <taxon>Trichuridae</taxon>
        <taxon>Trichuris</taxon>
    </lineage>
</organism>
<dbReference type="Proteomes" id="UP000046395">
    <property type="component" value="Unassembled WGS sequence"/>
</dbReference>
<dbReference type="InterPro" id="IPR043128">
    <property type="entry name" value="Rev_trsase/Diguanyl_cyclase"/>
</dbReference>